<dbReference type="OrthoDB" id="2958217at2759"/>
<dbReference type="PANTHER" id="PTHR33112">
    <property type="entry name" value="DOMAIN PROTEIN, PUTATIVE-RELATED"/>
    <property type="match status" value="1"/>
</dbReference>
<accession>A0A1Y2A8E1</accession>
<evidence type="ECO:0000256" key="1">
    <source>
        <dbReference type="SAM" id="MobiDB-lite"/>
    </source>
</evidence>
<evidence type="ECO:0000259" key="2">
    <source>
        <dbReference type="Pfam" id="PF06985"/>
    </source>
</evidence>
<dbReference type="STRING" id="1231657.A0A1Y2A8E1"/>
<dbReference type="AlphaFoldDB" id="A0A1Y2A8E1"/>
<evidence type="ECO:0000313" key="4">
    <source>
        <dbReference type="Proteomes" id="UP000193144"/>
    </source>
</evidence>
<evidence type="ECO:0000313" key="3">
    <source>
        <dbReference type="EMBL" id="ORY18570.1"/>
    </source>
</evidence>
<sequence>MCLDPTDPDIRKNYSNVLRNHGGHWCFRGCPICWTFINWPILSQEQCHEITTAGALWVTQQIGCKSAALLGEWVVQAAKSVESSGVAYEAPLSVQLQHNVATGYQEIRLTVKDKIGPQRPAPWLREGYTIQEDNSFELPFTAFTTDDDSAAKFITRRPANPIPTSTNSIKAIQDWIHECTTSHPNCPTAELTDDMVLPAQVINLDLKNHNIRLRKTADLGMEQPVTTRDNVEARYSSLLASELPQTIKDAMWVAGNLHIPYLWVDSLCILQDSREDKATKIVKMANIYKHATITIAAGTAAKCDEGFLQPQAEVLKILASSPELPFRTPEFDNEPSETHQKEKGLFSKLKAKMKRNTEPEYVYGKVYLSLDPTVGHNLSPATGHFLPTPISSRAWTLQEEWLSPRLLFYGHGPPQWKCLSSRKTKGYDHWGRLLSSLATEYRSRFFIPQGQGTRPPDSNGEDNGRESPNSMSTDEDIIRKLERMHVEHPLSAAWRELVEGYTARAMAVPSNKLPAISAGDTVDYGLSLPFEYRVPSWSWAAVDGKVNFKAKATLGIMTRPYEQPQELVIHSCSATLKDPTVPFGEVTGGRLEISGKVNTMDWRQMRDRFNVYGGLTPDFFDDYIVLDGGMGNSLWDEVLRDAKDEMAEDDEALTRKYEFLEMCKNGPQGILLVRCGDNDVWSAKGMEKDANEGVLHKRVGYWRLGSQTDIGHEGIETKLRGNKSREPRNWDWEEGLLIKKLVIV</sequence>
<feature type="domain" description="Heterokaryon incompatibility" evidence="2">
    <location>
        <begin position="239"/>
        <end position="399"/>
    </location>
</feature>
<name>A0A1Y2A8E1_9PLEO</name>
<dbReference type="Proteomes" id="UP000193144">
    <property type="component" value="Unassembled WGS sequence"/>
</dbReference>
<proteinExistence type="predicted"/>
<keyword evidence="4" id="KW-1185">Reference proteome</keyword>
<dbReference type="InterPro" id="IPR010730">
    <property type="entry name" value="HET"/>
</dbReference>
<feature type="region of interest" description="Disordered" evidence="1">
    <location>
        <begin position="447"/>
        <end position="473"/>
    </location>
</feature>
<dbReference type="EMBL" id="MCFA01000006">
    <property type="protein sequence ID" value="ORY18570.1"/>
    <property type="molecule type" value="Genomic_DNA"/>
</dbReference>
<organism evidence="3 4">
    <name type="scientific">Clohesyomyces aquaticus</name>
    <dbReference type="NCBI Taxonomy" id="1231657"/>
    <lineage>
        <taxon>Eukaryota</taxon>
        <taxon>Fungi</taxon>
        <taxon>Dikarya</taxon>
        <taxon>Ascomycota</taxon>
        <taxon>Pezizomycotina</taxon>
        <taxon>Dothideomycetes</taxon>
        <taxon>Pleosporomycetidae</taxon>
        <taxon>Pleosporales</taxon>
        <taxon>Lindgomycetaceae</taxon>
        <taxon>Clohesyomyces</taxon>
    </lineage>
</organism>
<comment type="caution">
    <text evidence="3">The sequence shown here is derived from an EMBL/GenBank/DDBJ whole genome shotgun (WGS) entry which is preliminary data.</text>
</comment>
<reference evidence="3 4" key="1">
    <citation type="submission" date="2016-07" db="EMBL/GenBank/DDBJ databases">
        <title>Pervasive Adenine N6-methylation of Active Genes in Fungi.</title>
        <authorList>
            <consortium name="DOE Joint Genome Institute"/>
            <person name="Mondo S.J."/>
            <person name="Dannebaum R.O."/>
            <person name="Kuo R.C."/>
            <person name="Labutti K."/>
            <person name="Haridas S."/>
            <person name="Kuo A."/>
            <person name="Salamov A."/>
            <person name="Ahrendt S.R."/>
            <person name="Lipzen A."/>
            <person name="Sullivan W."/>
            <person name="Andreopoulos W.B."/>
            <person name="Clum A."/>
            <person name="Lindquist E."/>
            <person name="Daum C."/>
            <person name="Ramamoorthy G.K."/>
            <person name="Gryganskyi A."/>
            <person name="Culley D."/>
            <person name="Magnuson J.K."/>
            <person name="James T.Y."/>
            <person name="O'Malley M.A."/>
            <person name="Stajich J.E."/>
            <person name="Spatafora J.W."/>
            <person name="Visel A."/>
            <person name="Grigoriev I.V."/>
        </authorList>
    </citation>
    <scope>NUCLEOTIDE SEQUENCE [LARGE SCALE GENOMIC DNA]</scope>
    <source>
        <strain evidence="3 4">CBS 115471</strain>
    </source>
</reference>
<protein>
    <submittedName>
        <fullName evidence="3">Heterokaryon incompatibility protein-domain-containing protein</fullName>
    </submittedName>
</protein>
<dbReference type="Pfam" id="PF06985">
    <property type="entry name" value="HET"/>
    <property type="match status" value="1"/>
</dbReference>
<gene>
    <name evidence="3" type="ORF">BCR34DRAFT_652555</name>
</gene>
<dbReference type="PANTHER" id="PTHR33112:SF16">
    <property type="entry name" value="HETEROKARYON INCOMPATIBILITY DOMAIN-CONTAINING PROTEIN"/>
    <property type="match status" value="1"/>
</dbReference>